<evidence type="ECO:0000256" key="8">
    <source>
        <dbReference type="SAM" id="Phobius"/>
    </source>
</evidence>
<dbReference type="Gene3D" id="1.20.1250.20">
    <property type="entry name" value="MFS general substrate transporter like domains"/>
    <property type="match status" value="1"/>
</dbReference>
<sequence>MGRQTLLARTGRSLRHPNYRRFISGHAVSVIGTWMQRVAQDWLVLELTGSPVAIGTATALQFLPTLLFGVWGGVLVDRFDRWKLIIGTQVASAVLAAALAVTTLTGATTLGLVYVMATLLGLVTVIDSPARQAFVTDLVPVPDYVNAQALNSTIHNTGRLIGPAVAGLVISTAGAGTAFAVNAVSFLAVLIGLARIDRSALHRTARLARGRGQAREGLRYAWHHRELRACLFLVAVVGVFGQNFRVILPVTATEVLDGDAATYGYLTAALGLGAVLGALGAASSEQVTGRRLLLWTVLFGVVNLAMALAGQLPVALAVLAAVGVANILFNTVARSLLQVHSTPEMQGRVMALHGLLFLGTTPIGAPLLGWICATAGSAVGFLVAGGSALLAAVAAARQLRRSTGSGAAQPSTATAAPDPAPELPATDARPDPRAPLASTPRRLFADRVRRQRPAR</sequence>
<dbReference type="InterPro" id="IPR020846">
    <property type="entry name" value="MFS_dom"/>
</dbReference>
<evidence type="ECO:0000259" key="9">
    <source>
        <dbReference type="PROSITE" id="PS50850"/>
    </source>
</evidence>
<protein>
    <submittedName>
        <fullName evidence="10">MFS transporter</fullName>
    </submittedName>
</protein>
<proteinExistence type="predicted"/>
<feature type="transmembrane region" description="Helical" evidence="8">
    <location>
        <begin position="160"/>
        <end position="193"/>
    </location>
</feature>
<keyword evidence="4 8" id="KW-0812">Transmembrane</keyword>
<keyword evidence="5 8" id="KW-1133">Transmembrane helix</keyword>
<dbReference type="EMBL" id="BMMI01000001">
    <property type="protein sequence ID" value="GGL52491.1"/>
    <property type="molecule type" value="Genomic_DNA"/>
</dbReference>
<comment type="caution">
    <text evidence="10">The sequence shown here is derived from an EMBL/GenBank/DDBJ whole genome shotgun (WGS) entry which is preliminary data.</text>
</comment>
<dbReference type="PROSITE" id="PS50850">
    <property type="entry name" value="MFS"/>
    <property type="match status" value="1"/>
</dbReference>
<feature type="compositionally biased region" description="Low complexity" evidence="7">
    <location>
        <begin position="407"/>
        <end position="427"/>
    </location>
</feature>
<dbReference type="CDD" id="cd06173">
    <property type="entry name" value="MFS_MefA_like"/>
    <property type="match status" value="1"/>
</dbReference>
<feature type="transmembrane region" description="Helical" evidence="8">
    <location>
        <begin position="377"/>
        <end position="396"/>
    </location>
</feature>
<evidence type="ECO:0000256" key="5">
    <source>
        <dbReference type="ARBA" id="ARBA00022989"/>
    </source>
</evidence>
<keyword evidence="6 8" id="KW-0472">Membrane</keyword>
<evidence type="ECO:0000256" key="7">
    <source>
        <dbReference type="SAM" id="MobiDB-lite"/>
    </source>
</evidence>
<dbReference type="PANTHER" id="PTHR23513:SF11">
    <property type="entry name" value="STAPHYLOFERRIN A TRANSPORTER"/>
    <property type="match status" value="1"/>
</dbReference>
<keyword evidence="2" id="KW-0813">Transport</keyword>
<feature type="transmembrane region" description="Helical" evidence="8">
    <location>
        <begin position="292"/>
        <end position="309"/>
    </location>
</feature>
<dbReference type="SUPFAM" id="SSF103473">
    <property type="entry name" value="MFS general substrate transporter"/>
    <property type="match status" value="1"/>
</dbReference>
<feature type="transmembrane region" description="Helical" evidence="8">
    <location>
        <begin position="229"/>
        <end position="248"/>
    </location>
</feature>
<dbReference type="PANTHER" id="PTHR23513">
    <property type="entry name" value="INTEGRAL MEMBRANE EFFLUX PROTEIN-RELATED"/>
    <property type="match status" value="1"/>
</dbReference>
<evidence type="ECO:0000313" key="10">
    <source>
        <dbReference type="EMBL" id="GGL52491.1"/>
    </source>
</evidence>
<evidence type="ECO:0000256" key="1">
    <source>
        <dbReference type="ARBA" id="ARBA00004651"/>
    </source>
</evidence>
<name>A0ABQ2FTF3_9ACTN</name>
<dbReference type="InterPro" id="IPR036259">
    <property type="entry name" value="MFS_trans_sf"/>
</dbReference>
<evidence type="ECO:0000256" key="4">
    <source>
        <dbReference type="ARBA" id="ARBA00022692"/>
    </source>
</evidence>
<evidence type="ECO:0000256" key="6">
    <source>
        <dbReference type="ARBA" id="ARBA00023136"/>
    </source>
</evidence>
<accession>A0ABQ2FTF3</accession>
<feature type="transmembrane region" description="Helical" evidence="8">
    <location>
        <begin position="349"/>
        <end position="371"/>
    </location>
</feature>
<evidence type="ECO:0000256" key="2">
    <source>
        <dbReference type="ARBA" id="ARBA00022448"/>
    </source>
</evidence>
<feature type="transmembrane region" description="Helical" evidence="8">
    <location>
        <begin position="21"/>
        <end position="39"/>
    </location>
</feature>
<keyword evidence="11" id="KW-1185">Reference proteome</keyword>
<feature type="transmembrane region" description="Helical" evidence="8">
    <location>
        <begin position="260"/>
        <end position="280"/>
    </location>
</feature>
<dbReference type="InterPro" id="IPR010290">
    <property type="entry name" value="TM_effector"/>
</dbReference>
<dbReference type="Proteomes" id="UP000648663">
    <property type="component" value="Unassembled WGS sequence"/>
</dbReference>
<feature type="transmembrane region" description="Helical" evidence="8">
    <location>
        <begin position="59"/>
        <end position="79"/>
    </location>
</feature>
<feature type="transmembrane region" description="Helical" evidence="8">
    <location>
        <begin position="91"/>
        <end position="117"/>
    </location>
</feature>
<evidence type="ECO:0000256" key="3">
    <source>
        <dbReference type="ARBA" id="ARBA00022475"/>
    </source>
</evidence>
<feature type="transmembrane region" description="Helical" evidence="8">
    <location>
        <begin position="315"/>
        <end position="337"/>
    </location>
</feature>
<comment type="subcellular location">
    <subcellularLocation>
        <location evidence="1">Cell membrane</location>
        <topology evidence="1">Multi-pass membrane protein</topology>
    </subcellularLocation>
</comment>
<dbReference type="Pfam" id="PF05977">
    <property type="entry name" value="MFS_3"/>
    <property type="match status" value="1"/>
</dbReference>
<evidence type="ECO:0000313" key="11">
    <source>
        <dbReference type="Proteomes" id="UP000648663"/>
    </source>
</evidence>
<keyword evidence="3" id="KW-1003">Cell membrane</keyword>
<feature type="domain" description="Major facilitator superfamily (MFS) profile" evidence="9">
    <location>
        <begin position="13"/>
        <end position="403"/>
    </location>
</feature>
<feature type="region of interest" description="Disordered" evidence="7">
    <location>
        <begin position="403"/>
        <end position="455"/>
    </location>
</feature>
<gene>
    <name evidence="10" type="ORF">GCM10011589_05780</name>
</gene>
<reference evidence="11" key="1">
    <citation type="journal article" date="2019" name="Int. J. Syst. Evol. Microbiol.">
        <title>The Global Catalogue of Microorganisms (GCM) 10K type strain sequencing project: providing services to taxonomists for standard genome sequencing and annotation.</title>
        <authorList>
            <consortium name="The Broad Institute Genomics Platform"/>
            <consortium name="The Broad Institute Genome Sequencing Center for Infectious Disease"/>
            <person name="Wu L."/>
            <person name="Ma J."/>
        </authorList>
    </citation>
    <scope>NUCLEOTIDE SEQUENCE [LARGE SCALE GENOMIC DNA]</scope>
    <source>
        <strain evidence="11">CGMCC 4.5581</strain>
    </source>
</reference>
<organism evidence="10 11">
    <name type="scientific">Modestobacter marinus</name>
    <dbReference type="NCBI Taxonomy" id="477641"/>
    <lineage>
        <taxon>Bacteria</taxon>
        <taxon>Bacillati</taxon>
        <taxon>Actinomycetota</taxon>
        <taxon>Actinomycetes</taxon>
        <taxon>Geodermatophilales</taxon>
        <taxon>Geodermatophilaceae</taxon>
        <taxon>Modestobacter</taxon>
    </lineage>
</organism>